<gene>
    <name evidence="2" type="ORF">LTR16_006801</name>
</gene>
<accession>A0ABR0LVI4</accession>
<dbReference type="Proteomes" id="UP001357485">
    <property type="component" value="Unassembled WGS sequence"/>
</dbReference>
<comment type="caution">
    <text evidence="2">The sequence shown here is derived from an EMBL/GenBank/DDBJ whole genome shotgun (WGS) entry which is preliminary data.</text>
</comment>
<feature type="non-terminal residue" evidence="2">
    <location>
        <position position="292"/>
    </location>
</feature>
<protein>
    <submittedName>
        <fullName evidence="2">Uncharacterized protein</fullName>
    </submittedName>
</protein>
<evidence type="ECO:0000313" key="2">
    <source>
        <dbReference type="EMBL" id="KAK5247296.1"/>
    </source>
</evidence>
<evidence type="ECO:0000256" key="1">
    <source>
        <dbReference type="SAM" id="MobiDB-lite"/>
    </source>
</evidence>
<dbReference type="EMBL" id="JAVRRA010009545">
    <property type="protein sequence ID" value="KAK5247296.1"/>
    <property type="molecule type" value="Genomic_DNA"/>
</dbReference>
<feature type="region of interest" description="Disordered" evidence="1">
    <location>
        <begin position="66"/>
        <end position="86"/>
    </location>
</feature>
<organism evidence="2 3">
    <name type="scientific">Cryomyces antarcticus</name>
    <dbReference type="NCBI Taxonomy" id="329879"/>
    <lineage>
        <taxon>Eukaryota</taxon>
        <taxon>Fungi</taxon>
        <taxon>Dikarya</taxon>
        <taxon>Ascomycota</taxon>
        <taxon>Pezizomycotina</taxon>
        <taxon>Dothideomycetes</taxon>
        <taxon>Dothideomycetes incertae sedis</taxon>
        <taxon>Cryomyces</taxon>
    </lineage>
</organism>
<evidence type="ECO:0000313" key="3">
    <source>
        <dbReference type="Proteomes" id="UP001357485"/>
    </source>
</evidence>
<reference evidence="2 3" key="1">
    <citation type="submission" date="2023-08" db="EMBL/GenBank/DDBJ databases">
        <title>Black Yeasts Isolated from many extreme environments.</title>
        <authorList>
            <person name="Coleine C."/>
            <person name="Stajich J.E."/>
            <person name="Selbmann L."/>
        </authorList>
    </citation>
    <scope>NUCLEOTIDE SEQUENCE [LARGE SCALE GENOMIC DNA]</scope>
    <source>
        <strain evidence="2 3">CCFEE 536</strain>
    </source>
</reference>
<keyword evidence="3" id="KW-1185">Reference proteome</keyword>
<proteinExistence type="predicted"/>
<sequence length="292" mass="31887">MHSNSLFISPIDFPHLQPTPPGLPAWLSSQYANQDGGVTQESTGLPDLGSDLVAALPSGSLFNHESHGQFPSGQQGDMVRQAQKQQQDVEMQLLQQERQQMINAGPLSTLAQVPEGNEGELQRPVWYSLPARERPEIVVPTPRGHRHNISANLEREIHEAHYHLEEAMHRQFNDDDSEVLISANNVKIQPSRASISSTSKLNVAAPEFKFASGAPSSPYDFVFSSPKFQTGVSKPARQLYPQHIGHRIPQTLEGFGSASNVSVSAPLNGVTNLPSFPACEFDFAIAGPAFQP</sequence>
<name>A0ABR0LVI4_9PEZI</name>